<dbReference type="Pfam" id="PF17115">
    <property type="entry name" value="Toast_rack_N"/>
    <property type="match status" value="1"/>
</dbReference>
<keyword evidence="1" id="KW-0472">Membrane</keyword>
<dbReference type="Proteomes" id="UP000177701">
    <property type="component" value="Unassembled WGS sequence"/>
</dbReference>
<keyword evidence="1" id="KW-0812">Transmembrane</keyword>
<comment type="caution">
    <text evidence="4">The sequence shown here is derived from an EMBL/GenBank/DDBJ whole genome shotgun (WGS) entry which is preliminary data.</text>
</comment>
<dbReference type="AlphaFoldDB" id="A0A1F5AF71"/>
<dbReference type="EMBL" id="MEYH01000016">
    <property type="protein sequence ID" value="OGD17130.1"/>
    <property type="molecule type" value="Genomic_DNA"/>
</dbReference>
<proteinExistence type="predicted"/>
<feature type="domain" description="DUF2154" evidence="2">
    <location>
        <begin position="142"/>
        <end position="231"/>
    </location>
</feature>
<evidence type="ECO:0000259" key="3">
    <source>
        <dbReference type="Pfam" id="PF18917"/>
    </source>
</evidence>
<dbReference type="STRING" id="1797291.A2V47_07325"/>
<evidence type="ECO:0008006" key="6">
    <source>
        <dbReference type="Google" id="ProtNLM"/>
    </source>
</evidence>
<evidence type="ECO:0000259" key="2">
    <source>
        <dbReference type="Pfam" id="PF17115"/>
    </source>
</evidence>
<feature type="transmembrane region" description="Helical" evidence="1">
    <location>
        <begin position="36"/>
        <end position="52"/>
    </location>
</feature>
<reference evidence="4 5" key="1">
    <citation type="journal article" date="2016" name="Nat. Commun.">
        <title>Thousands of microbial genomes shed light on interconnected biogeochemical processes in an aquifer system.</title>
        <authorList>
            <person name="Anantharaman K."/>
            <person name="Brown C.T."/>
            <person name="Hug L.A."/>
            <person name="Sharon I."/>
            <person name="Castelle C.J."/>
            <person name="Probst A.J."/>
            <person name="Thomas B.C."/>
            <person name="Singh A."/>
            <person name="Wilkins M.J."/>
            <person name="Karaoz U."/>
            <person name="Brodie E.L."/>
            <person name="Williams K.H."/>
            <person name="Hubbard S.S."/>
            <person name="Banfield J.F."/>
        </authorList>
    </citation>
    <scope>NUCLEOTIDE SEQUENCE [LARGE SCALE GENOMIC DNA]</scope>
</reference>
<sequence>MKANKLMEGLTFLLIGIIFLANTLEILDWSVWSNLFKLWPLLVISLGISLIFRGKGLAFMGPLIIFLGIIAGVGASYMGISFEGEIVREIKTLSREIVIEVEKVPETEVALETEVTPEIETAPDTETTPKTDEALETKGYLEIERASIALNLAVGKLTLGESTPLLYECISQYQHKEYEPFEKFSHTEKEADILIYHSPVTKKRISNNIKNDWQLKLNSKIIYDLSIETGAINMDSNLSGFKVEKLYINSGVSNINLIIPQYDSKIIIDSGVSNIDIAIPKNVGAIVNIDSGVAVKDLEIDDFIKKDGTYISNNYNYSEFKTMIEIDCGVSNIDVNYIDIP</sequence>
<dbReference type="InterPro" id="IPR043726">
    <property type="entry name" value="LiaI-LiaF-like_TM1"/>
</dbReference>
<evidence type="ECO:0000256" key="1">
    <source>
        <dbReference type="SAM" id="Phobius"/>
    </source>
</evidence>
<organism evidence="4 5">
    <name type="scientific">Candidatus Sediminicultor quintus</name>
    <dbReference type="NCBI Taxonomy" id="1797291"/>
    <lineage>
        <taxon>Bacteria</taxon>
        <taxon>Pseudomonadati</taxon>
        <taxon>Atribacterota</taxon>
        <taxon>Candidatus Phoenicimicrobiia</taxon>
        <taxon>Candidatus Pheonicimicrobiales</taxon>
        <taxon>Candidatus Phoenicimicrobiaceae</taxon>
        <taxon>Candidatus Sediminicultor</taxon>
    </lineage>
</organism>
<name>A0A1F5AF71_9BACT</name>
<feature type="transmembrane region" description="Helical" evidence="1">
    <location>
        <begin position="59"/>
        <end position="80"/>
    </location>
</feature>
<evidence type="ECO:0000313" key="5">
    <source>
        <dbReference type="Proteomes" id="UP000177701"/>
    </source>
</evidence>
<accession>A0A1F5AF71</accession>
<gene>
    <name evidence="4" type="ORF">A2V47_07325</name>
</gene>
<feature type="domain" description="LiaI-LiaF-like transmembrane region" evidence="3">
    <location>
        <begin position="9"/>
        <end position="51"/>
    </location>
</feature>
<dbReference type="InterPro" id="IPR031346">
    <property type="entry name" value="DUF2154_N"/>
</dbReference>
<evidence type="ECO:0000313" key="4">
    <source>
        <dbReference type="EMBL" id="OGD17130.1"/>
    </source>
</evidence>
<protein>
    <recommendedName>
        <fullName evidence="6">DUF5668 domain-containing protein</fullName>
    </recommendedName>
</protein>
<keyword evidence="1" id="KW-1133">Transmembrane helix</keyword>
<dbReference type="Pfam" id="PF18917">
    <property type="entry name" value="LiaI-LiaF-like_TM1"/>
    <property type="match status" value="1"/>
</dbReference>